<sequence>MTAYLANHSWLGWIFVGFFAGLIARALTPGKGPSGCIVTVLLGVGGAIVAGYLGEQIGWYRPGQAVGFVAAVIGAVIILLVYRLFAGRR</sequence>
<dbReference type="PANTHER" id="PTHR33884">
    <property type="entry name" value="UPF0410 PROTEIN YMGE"/>
    <property type="match status" value="1"/>
</dbReference>
<dbReference type="GO" id="GO:0005886">
    <property type="term" value="C:plasma membrane"/>
    <property type="evidence" value="ECO:0007669"/>
    <property type="project" value="UniProtKB-SubCell"/>
</dbReference>
<evidence type="ECO:0000256" key="6">
    <source>
        <dbReference type="ARBA" id="ARBA00023136"/>
    </source>
</evidence>
<proteinExistence type="inferred from homology"/>
<accession>A0A5C6TRJ3</accession>
<evidence type="ECO:0000256" key="7">
    <source>
        <dbReference type="SAM" id="Phobius"/>
    </source>
</evidence>
<keyword evidence="3" id="KW-1003">Cell membrane</keyword>
<comment type="subcellular location">
    <subcellularLocation>
        <location evidence="1">Cell membrane</location>
        <topology evidence="1">Multi-pass membrane protein</topology>
    </subcellularLocation>
</comment>
<keyword evidence="5 7" id="KW-1133">Transmembrane helix</keyword>
<dbReference type="Pfam" id="PF04226">
    <property type="entry name" value="Transgly_assoc"/>
    <property type="match status" value="1"/>
</dbReference>
<comment type="caution">
    <text evidence="8">The sequence shown here is derived from an EMBL/GenBank/DDBJ whole genome shotgun (WGS) entry which is preliminary data.</text>
</comment>
<dbReference type="Proteomes" id="UP000321249">
    <property type="component" value="Unassembled WGS sequence"/>
</dbReference>
<keyword evidence="9" id="KW-1185">Reference proteome</keyword>
<dbReference type="InterPro" id="IPR007341">
    <property type="entry name" value="Transgly_assoc"/>
</dbReference>
<dbReference type="PANTHER" id="PTHR33884:SF7">
    <property type="entry name" value="BSL8023 PROTEIN"/>
    <property type="match status" value="1"/>
</dbReference>
<evidence type="ECO:0000256" key="5">
    <source>
        <dbReference type="ARBA" id="ARBA00022989"/>
    </source>
</evidence>
<comment type="similarity">
    <text evidence="2">Belongs to the UPF0410 family.</text>
</comment>
<evidence type="ECO:0000256" key="4">
    <source>
        <dbReference type="ARBA" id="ARBA00022692"/>
    </source>
</evidence>
<keyword evidence="6 7" id="KW-0472">Membrane</keyword>
<dbReference type="AlphaFoldDB" id="A0A5C6TRJ3"/>
<dbReference type="EMBL" id="VOQQ01000001">
    <property type="protein sequence ID" value="TXC62994.1"/>
    <property type="molecule type" value="Genomic_DNA"/>
</dbReference>
<gene>
    <name evidence="8" type="ORF">FRZ32_04510</name>
</gene>
<feature type="transmembrane region" description="Helical" evidence="7">
    <location>
        <begin position="35"/>
        <end position="53"/>
    </location>
</feature>
<feature type="transmembrane region" description="Helical" evidence="7">
    <location>
        <begin position="65"/>
        <end position="85"/>
    </location>
</feature>
<evidence type="ECO:0000313" key="8">
    <source>
        <dbReference type="EMBL" id="TXC62994.1"/>
    </source>
</evidence>
<organism evidence="8 9">
    <name type="scientific">Allosphingosinicella ginsenosidimutans</name>
    <dbReference type="NCBI Taxonomy" id="1176539"/>
    <lineage>
        <taxon>Bacteria</taxon>
        <taxon>Pseudomonadati</taxon>
        <taxon>Pseudomonadota</taxon>
        <taxon>Alphaproteobacteria</taxon>
        <taxon>Sphingomonadales</taxon>
        <taxon>Sphingomonadaceae</taxon>
        <taxon>Allosphingosinicella</taxon>
    </lineage>
</organism>
<evidence type="ECO:0000256" key="1">
    <source>
        <dbReference type="ARBA" id="ARBA00004651"/>
    </source>
</evidence>
<evidence type="ECO:0000256" key="3">
    <source>
        <dbReference type="ARBA" id="ARBA00022475"/>
    </source>
</evidence>
<dbReference type="RefSeq" id="WP_147042395.1">
    <property type="nucleotide sequence ID" value="NZ_BAABIR010000002.1"/>
</dbReference>
<feature type="transmembrane region" description="Helical" evidence="7">
    <location>
        <begin position="12"/>
        <end position="28"/>
    </location>
</feature>
<reference evidence="8 9" key="1">
    <citation type="journal article" date="2015" name="J. Microbiol.">
        <title>Sphingosinicella ginsenosidimutans sp. nov., with ginsenoside converting activity.</title>
        <authorList>
            <person name="Kim J.K."/>
            <person name="Kang M.S."/>
            <person name="Park S.C."/>
            <person name="Kim K.M."/>
            <person name="Choi K."/>
            <person name="Yoon M.H."/>
            <person name="Im W.T."/>
        </authorList>
    </citation>
    <scope>NUCLEOTIDE SEQUENCE [LARGE SCALE GENOMIC DNA]</scope>
    <source>
        <strain evidence="8 9">BS-11</strain>
    </source>
</reference>
<evidence type="ECO:0000256" key="2">
    <source>
        <dbReference type="ARBA" id="ARBA00011006"/>
    </source>
</evidence>
<keyword evidence="4 7" id="KW-0812">Transmembrane</keyword>
<protein>
    <submittedName>
        <fullName evidence="8">GlsB/YeaQ/YmgE family stress response membrane protein</fullName>
    </submittedName>
</protein>
<name>A0A5C6TRJ3_9SPHN</name>
<evidence type="ECO:0000313" key="9">
    <source>
        <dbReference type="Proteomes" id="UP000321249"/>
    </source>
</evidence>
<dbReference type="OrthoDB" id="9811343at2"/>